<dbReference type="SMART" id="SM00315">
    <property type="entry name" value="RGS"/>
    <property type="match status" value="1"/>
</dbReference>
<feature type="domain" description="PX" evidence="3">
    <location>
        <begin position="475"/>
        <end position="597"/>
    </location>
</feature>
<dbReference type="PROSITE" id="PS50195">
    <property type="entry name" value="PX"/>
    <property type="match status" value="1"/>
</dbReference>
<dbReference type="InterPro" id="IPR013937">
    <property type="entry name" value="Sorting_nexin_C"/>
</dbReference>
<comment type="similarity">
    <text evidence="1">Belongs to the sorting nexin family.</text>
</comment>
<protein>
    <submittedName>
        <fullName evidence="6">Sorting nexin-13</fullName>
    </submittedName>
</protein>
<dbReference type="SMART" id="SM00313">
    <property type="entry name" value="PXA"/>
    <property type="match status" value="1"/>
</dbReference>
<dbReference type="Pfam" id="PF00787">
    <property type="entry name" value="PX"/>
    <property type="match status" value="1"/>
</dbReference>
<proteinExistence type="inferred from homology"/>
<dbReference type="InterPro" id="IPR016137">
    <property type="entry name" value="RGS"/>
</dbReference>
<dbReference type="SUPFAM" id="SSF48097">
    <property type="entry name" value="Regulator of G-protein signaling, RGS"/>
    <property type="match status" value="1"/>
</dbReference>
<dbReference type="GO" id="GO:0035091">
    <property type="term" value="F:phosphatidylinositol binding"/>
    <property type="evidence" value="ECO:0007669"/>
    <property type="project" value="InterPro"/>
</dbReference>
<dbReference type="AlphaFoldDB" id="A0A914C043"/>
<dbReference type="InterPro" id="IPR003114">
    <property type="entry name" value="Phox_assoc"/>
</dbReference>
<evidence type="ECO:0000313" key="5">
    <source>
        <dbReference type="Proteomes" id="UP000887540"/>
    </source>
</evidence>
<dbReference type="InterPro" id="IPR001683">
    <property type="entry name" value="PX_dom"/>
</dbReference>
<organism evidence="5 6">
    <name type="scientific">Acrobeloides nanus</name>
    <dbReference type="NCBI Taxonomy" id="290746"/>
    <lineage>
        <taxon>Eukaryota</taxon>
        <taxon>Metazoa</taxon>
        <taxon>Ecdysozoa</taxon>
        <taxon>Nematoda</taxon>
        <taxon>Chromadorea</taxon>
        <taxon>Rhabditida</taxon>
        <taxon>Tylenchina</taxon>
        <taxon>Cephalobomorpha</taxon>
        <taxon>Cephaloboidea</taxon>
        <taxon>Cephalobidae</taxon>
        <taxon>Acrobeloides</taxon>
    </lineage>
</organism>
<evidence type="ECO:0000256" key="1">
    <source>
        <dbReference type="ARBA" id="ARBA00010883"/>
    </source>
</evidence>
<evidence type="ECO:0000313" key="6">
    <source>
        <dbReference type="WBParaSite" id="ACRNAN_Path_1406.g5526.t1"/>
    </source>
</evidence>
<keyword evidence="5" id="KW-1185">Reference proteome</keyword>
<dbReference type="InterPro" id="IPR036871">
    <property type="entry name" value="PX_dom_sf"/>
</dbReference>
<dbReference type="Pfam" id="PF02194">
    <property type="entry name" value="PXA"/>
    <property type="match status" value="1"/>
</dbReference>
<dbReference type="Pfam" id="PF00615">
    <property type="entry name" value="RGS"/>
    <property type="match status" value="1"/>
</dbReference>
<dbReference type="InterPro" id="IPR044926">
    <property type="entry name" value="RGS_subdomain_2"/>
</dbReference>
<dbReference type="PROSITE" id="PS51207">
    <property type="entry name" value="PXA"/>
    <property type="match status" value="1"/>
</dbReference>
<evidence type="ECO:0000259" key="3">
    <source>
        <dbReference type="PROSITE" id="PS50195"/>
    </source>
</evidence>
<dbReference type="WBParaSite" id="ACRNAN_Path_1406.g5526.t1">
    <property type="protein sequence ID" value="ACRNAN_Path_1406.g5526.t1"/>
    <property type="gene ID" value="ACRNAN_Path_1406.g5526"/>
</dbReference>
<dbReference type="Gene3D" id="1.10.167.10">
    <property type="entry name" value="Regulator of G-protein Signalling 4, domain 2"/>
    <property type="match status" value="1"/>
</dbReference>
<accession>A0A914C043</accession>
<dbReference type="PANTHER" id="PTHR22775">
    <property type="entry name" value="SORTING NEXIN"/>
    <property type="match status" value="1"/>
</dbReference>
<dbReference type="Proteomes" id="UP000887540">
    <property type="component" value="Unplaced"/>
</dbReference>
<feature type="domain" description="RGS" evidence="2">
    <location>
        <begin position="290"/>
        <end position="405"/>
    </location>
</feature>
<dbReference type="Pfam" id="PF08628">
    <property type="entry name" value="Nexin_C"/>
    <property type="match status" value="1"/>
</dbReference>
<dbReference type="InterPro" id="IPR036305">
    <property type="entry name" value="RGS_sf"/>
</dbReference>
<dbReference type="GO" id="GO:0005769">
    <property type="term" value="C:early endosome"/>
    <property type="evidence" value="ECO:0007669"/>
    <property type="project" value="TreeGrafter"/>
</dbReference>
<evidence type="ECO:0000259" key="2">
    <source>
        <dbReference type="PROSITE" id="PS50132"/>
    </source>
</evidence>
<sequence length="847" mass="96506">MSNSEIIDPILEQLLTYIIRDFVESWYKNLTDDHLFQESLKRTSRRTIAGFSQCVQKVDWVPLLTRDIVDDFASHFRLYRLAMEKLEEKNQAGKCQDDLESVFFDLELEMEGNYCRDLVSTSQQYESAYLHDLTDILLYLLMPPEDFRSRPLRFLIREIIVTKVFVPLLNKLSDPEYVNYLLVWLLSELPLNTDDFITTLETSQNIHELEAVLEAIHDEMNSLQAKDSSGEHLDMVKQELASLSFTENIIKRRMAFLANQPVISISTAQDEIGEEVNCNPTIVHLPITVVLTNTVAICYFIDFLGPVGGQNYIDCFLAIEGFKVSMEHQFRGLACGESADKEVYETIKEAALFMYHQYLSQEAITRISIEDVLINKFLARLRNDEPADSWFEQIQEKIVDILAKDDRFYSAFKKDSLYVKMLEELGILTAGEEFDECASESGVKSEVAEDNMSVVSDANSAFMKTVDIADTKAMPTTTVIVETLGVGQQGKQMFALYNVRVNKQDNNGKNSSSWNVIRRYSDFHTLNTAIQVKFPRLRNLSFPGKKTFNNLDQSFLDRRCKALNSYMTCILQPSVLKSNPGLESEIYDFLSQKKYTGAQEGFHRKVMSAMFDPVVSGVKAFGSAVAAVPDSVYDGVTKVGSAASNVLRTSSSKSMETTDSTRVAAQLSSHESTDSIPLRVLLLFVDEVFGLRGRNQWFRRRLVFLLRQFMNAALGSSINRRILDVVKWLTSEEQVAQYLVAFRDSTWPHGKLAQMSNIRAPMESLRSRLLARSLMLSALPDELKLFIGSTTTNIGITNMANALQNRHLNRRLCYVILERLLVTIFPNNRFDRILPKLHSKSPRTKFF</sequence>
<dbReference type="SUPFAM" id="SSF64268">
    <property type="entry name" value="PX domain"/>
    <property type="match status" value="1"/>
</dbReference>
<dbReference type="SMART" id="SM00312">
    <property type="entry name" value="PX"/>
    <property type="match status" value="1"/>
</dbReference>
<dbReference type="Gene3D" id="3.30.1520.10">
    <property type="entry name" value="Phox-like domain"/>
    <property type="match status" value="1"/>
</dbReference>
<name>A0A914C043_9BILA</name>
<evidence type="ECO:0000259" key="4">
    <source>
        <dbReference type="PROSITE" id="PS51207"/>
    </source>
</evidence>
<feature type="domain" description="PXA" evidence="4">
    <location>
        <begin position="4"/>
        <end position="190"/>
    </location>
</feature>
<dbReference type="PROSITE" id="PS50132">
    <property type="entry name" value="RGS"/>
    <property type="match status" value="1"/>
</dbReference>
<dbReference type="PANTHER" id="PTHR22775:SF3">
    <property type="entry name" value="SORTING NEXIN-13"/>
    <property type="match status" value="1"/>
</dbReference>
<reference evidence="6" key="1">
    <citation type="submission" date="2022-11" db="UniProtKB">
        <authorList>
            <consortium name="WormBaseParasite"/>
        </authorList>
    </citation>
    <scope>IDENTIFICATION</scope>
</reference>